<dbReference type="InterPro" id="IPR050389">
    <property type="entry name" value="LysR-type_TF"/>
</dbReference>
<dbReference type="SUPFAM" id="SSF53850">
    <property type="entry name" value="Periplasmic binding protein-like II"/>
    <property type="match status" value="1"/>
</dbReference>
<keyword evidence="7" id="KW-1185">Reference proteome</keyword>
<dbReference type="PRINTS" id="PR00039">
    <property type="entry name" value="HTHLYSR"/>
</dbReference>
<keyword evidence="4" id="KW-0804">Transcription</keyword>
<evidence type="ECO:0000256" key="2">
    <source>
        <dbReference type="ARBA" id="ARBA00023015"/>
    </source>
</evidence>
<dbReference type="RefSeq" id="WP_233054187.1">
    <property type="nucleotide sequence ID" value="NZ_JAIMJA010000021.1"/>
</dbReference>
<dbReference type="SUPFAM" id="SSF46785">
    <property type="entry name" value="Winged helix' DNA-binding domain"/>
    <property type="match status" value="1"/>
</dbReference>
<evidence type="ECO:0000313" key="6">
    <source>
        <dbReference type="EMBL" id="MCE2596548.1"/>
    </source>
</evidence>
<proteinExistence type="inferred from homology"/>
<dbReference type="CDD" id="cd08417">
    <property type="entry name" value="PBP2_Nitroaromatics_like"/>
    <property type="match status" value="1"/>
</dbReference>
<dbReference type="Proteomes" id="UP001201273">
    <property type="component" value="Unassembled WGS sequence"/>
</dbReference>
<dbReference type="PROSITE" id="PS50931">
    <property type="entry name" value="HTH_LYSR"/>
    <property type="match status" value="1"/>
</dbReference>
<evidence type="ECO:0000259" key="5">
    <source>
        <dbReference type="PROSITE" id="PS50931"/>
    </source>
</evidence>
<dbReference type="InterPro" id="IPR005119">
    <property type="entry name" value="LysR_subst-bd"/>
</dbReference>
<dbReference type="InterPro" id="IPR037402">
    <property type="entry name" value="YidZ_PBP2"/>
</dbReference>
<gene>
    <name evidence="6" type="ORF">K6Y31_17270</name>
</gene>
<dbReference type="PANTHER" id="PTHR30118:SF15">
    <property type="entry name" value="TRANSCRIPTIONAL REGULATORY PROTEIN"/>
    <property type="match status" value="1"/>
</dbReference>
<protein>
    <submittedName>
        <fullName evidence="6">LysR family transcriptional regulator</fullName>
    </submittedName>
</protein>
<dbReference type="Pfam" id="PF03466">
    <property type="entry name" value="LysR_substrate"/>
    <property type="match status" value="1"/>
</dbReference>
<dbReference type="PANTHER" id="PTHR30118">
    <property type="entry name" value="HTH-TYPE TRANSCRIPTIONAL REGULATOR LEUO-RELATED"/>
    <property type="match status" value="1"/>
</dbReference>
<dbReference type="InterPro" id="IPR036388">
    <property type="entry name" value="WH-like_DNA-bd_sf"/>
</dbReference>
<dbReference type="InterPro" id="IPR000847">
    <property type="entry name" value="LysR_HTH_N"/>
</dbReference>
<evidence type="ECO:0000256" key="3">
    <source>
        <dbReference type="ARBA" id="ARBA00023125"/>
    </source>
</evidence>
<dbReference type="Pfam" id="PF00126">
    <property type="entry name" value="HTH_1"/>
    <property type="match status" value="1"/>
</dbReference>
<evidence type="ECO:0000256" key="1">
    <source>
        <dbReference type="ARBA" id="ARBA00009437"/>
    </source>
</evidence>
<evidence type="ECO:0000256" key="4">
    <source>
        <dbReference type="ARBA" id="ARBA00023163"/>
    </source>
</evidence>
<dbReference type="Gene3D" id="1.10.10.10">
    <property type="entry name" value="Winged helix-like DNA-binding domain superfamily/Winged helix DNA-binding domain"/>
    <property type="match status" value="1"/>
</dbReference>
<feature type="domain" description="HTH lysR-type" evidence="5">
    <location>
        <begin position="5"/>
        <end position="62"/>
    </location>
</feature>
<accession>A0ABS8WDA4</accession>
<name>A0ABS8WDA4_9GAMM</name>
<sequence length="305" mass="33957">MYSKLDLNLLRVFDVLIQHRNVTQAAQKLHLSQSTVSHALARLRNQLDDPLFVQVGREMQPTDKALLMAPAIQQALLLIQQGVNSQASFDPAQNAKHFRLAVGGAIEHTYIAPLIQYLGEFGSHLRLDVFELTSSDYEKELERKAIDLVIGFAGSGHLSPKLVKTHLLSNPLSCLTPSNFITEKQGEISAEELVSLPHIYTSSWGHSQQLMDQYFGQRQLTRKIAAQVPTFAAVPGLLMGGNYLVMVPKMVADQLCQLYPIKQLTLGTDEINVSYEIAQHPLTSHDAAINWLKQAILDICQNNLK</sequence>
<comment type="similarity">
    <text evidence="1">Belongs to the LysR transcriptional regulatory family.</text>
</comment>
<reference evidence="6 7" key="1">
    <citation type="journal article" date="2022" name="Environ. Microbiol. Rep.">
        <title>Eco-phylogenetic analyses reveal divergent evolution of vitamin B12 metabolism in the marine bacterial family 'Psychromonadaceae'.</title>
        <authorList>
            <person name="Jin X."/>
            <person name="Yang Y."/>
            <person name="Cao H."/>
            <person name="Gao B."/>
            <person name="Zhao Z."/>
        </authorList>
    </citation>
    <scope>NUCLEOTIDE SEQUENCE [LARGE SCALE GENOMIC DNA]</scope>
    <source>
        <strain evidence="6 7">MKS20</strain>
    </source>
</reference>
<keyword evidence="3" id="KW-0238">DNA-binding</keyword>
<comment type="caution">
    <text evidence="6">The sequence shown here is derived from an EMBL/GenBank/DDBJ whole genome shotgun (WGS) entry which is preliminary data.</text>
</comment>
<keyword evidence="2" id="KW-0805">Transcription regulation</keyword>
<dbReference type="Gene3D" id="3.40.190.10">
    <property type="entry name" value="Periplasmic binding protein-like II"/>
    <property type="match status" value="2"/>
</dbReference>
<organism evidence="6 7">
    <name type="scientific">Motilimonas cestriensis</name>
    <dbReference type="NCBI Taxonomy" id="2742685"/>
    <lineage>
        <taxon>Bacteria</taxon>
        <taxon>Pseudomonadati</taxon>
        <taxon>Pseudomonadota</taxon>
        <taxon>Gammaproteobacteria</taxon>
        <taxon>Alteromonadales</taxon>
        <taxon>Alteromonadales genera incertae sedis</taxon>
        <taxon>Motilimonas</taxon>
    </lineage>
</organism>
<dbReference type="EMBL" id="JAIMJA010000021">
    <property type="protein sequence ID" value="MCE2596548.1"/>
    <property type="molecule type" value="Genomic_DNA"/>
</dbReference>
<dbReference type="InterPro" id="IPR036390">
    <property type="entry name" value="WH_DNA-bd_sf"/>
</dbReference>
<evidence type="ECO:0000313" key="7">
    <source>
        <dbReference type="Proteomes" id="UP001201273"/>
    </source>
</evidence>